<proteinExistence type="predicted"/>
<name>A0A8W7PI31_ANOCL</name>
<feature type="region of interest" description="Disordered" evidence="1">
    <location>
        <begin position="1"/>
        <end position="27"/>
    </location>
</feature>
<evidence type="ECO:0000256" key="1">
    <source>
        <dbReference type="SAM" id="MobiDB-lite"/>
    </source>
</evidence>
<feature type="compositionally biased region" description="Basic and acidic residues" evidence="1">
    <location>
        <begin position="10"/>
        <end position="27"/>
    </location>
</feature>
<sequence length="208" mass="23993">MSILAQPGERQPEHLRHQYEHEQRADHVDRERNHVPLAFLRYPLLDRTVRQQRVDDVLPIEAVARHHVDERQPDRKHGHVLEQELDRVGQPGREQARLGDEARHVHGAGRIARMADVHTRHHQIDLHHTAGRGCARIATTCPARCDYLRRLAVKVCLQGRHDNHHDGKRHQHQTEVDARIEAAVEYFRILCAPFHDGAVQGRGVPLKA</sequence>
<feature type="region of interest" description="Disordered" evidence="1">
    <location>
        <begin position="69"/>
        <end position="100"/>
    </location>
</feature>
<reference evidence="2" key="1">
    <citation type="submission" date="2022-08" db="UniProtKB">
        <authorList>
            <consortium name="EnsemblMetazoa"/>
        </authorList>
    </citation>
    <scope>IDENTIFICATION</scope>
</reference>
<accession>A0A8W7PI31</accession>
<feature type="compositionally biased region" description="Basic and acidic residues" evidence="1">
    <location>
        <begin position="69"/>
        <end position="87"/>
    </location>
</feature>
<dbReference type="Proteomes" id="UP000075882">
    <property type="component" value="Unassembled WGS sequence"/>
</dbReference>
<dbReference type="EnsemblMetazoa" id="ACOM032052-RA">
    <property type="protein sequence ID" value="ACOM032052-PA.1"/>
    <property type="gene ID" value="ACOM032052"/>
</dbReference>
<dbReference type="AlphaFoldDB" id="A0A8W7PI31"/>
<evidence type="ECO:0000313" key="2">
    <source>
        <dbReference type="EnsemblMetazoa" id="ACOM032052-PA.1"/>
    </source>
</evidence>
<organism evidence="2">
    <name type="scientific">Anopheles coluzzii</name>
    <name type="common">African malaria mosquito</name>
    <dbReference type="NCBI Taxonomy" id="1518534"/>
    <lineage>
        <taxon>Eukaryota</taxon>
        <taxon>Metazoa</taxon>
        <taxon>Ecdysozoa</taxon>
        <taxon>Arthropoda</taxon>
        <taxon>Hexapoda</taxon>
        <taxon>Insecta</taxon>
        <taxon>Pterygota</taxon>
        <taxon>Neoptera</taxon>
        <taxon>Endopterygota</taxon>
        <taxon>Diptera</taxon>
        <taxon>Nematocera</taxon>
        <taxon>Culicoidea</taxon>
        <taxon>Culicidae</taxon>
        <taxon>Anophelinae</taxon>
        <taxon>Anopheles</taxon>
    </lineage>
</organism>
<protein>
    <submittedName>
        <fullName evidence="2">Uncharacterized protein</fullName>
    </submittedName>
</protein>